<accession>A0A5E4MWF2</accession>
<dbReference type="InterPro" id="IPR036846">
    <property type="entry name" value="GM2-AP_sf"/>
</dbReference>
<dbReference type="Proteomes" id="UP000325440">
    <property type="component" value="Unassembled WGS sequence"/>
</dbReference>
<dbReference type="Gene3D" id="2.70.220.10">
    <property type="entry name" value="Ganglioside GM2 activator"/>
    <property type="match status" value="1"/>
</dbReference>
<evidence type="ECO:0000313" key="3">
    <source>
        <dbReference type="Proteomes" id="UP000325440"/>
    </source>
</evidence>
<dbReference type="AlphaFoldDB" id="A0A5E4MWF2"/>
<evidence type="ECO:0008006" key="4">
    <source>
        <dbReference type="Google" id="ProtNLM"/>
    </source>
</evidence>
<reference evidence="2 3" key="1">
    <citation type="submission" date="2019-08" db="EMBL/GenBank/DDBJ databases">
        <authorList>
            <person name="Alioto T."/>
            <person name="Alioto T."/>
            <person name="Gomez Garrido J."/>
        </authorList>
    </citation>
    <scope>NUCLEOTIDE SEQUENCE [LARGE SCALE GENOMIC DNA]</scope>
</reference>
<dbReference type="InterPro" id="IPR010512">
    <property type="entry name" value="DUF1091"/>
</dbReference>
<sequence length="212" mass="24193">MAENPLKKKIHFYLQRSRRSVDSVSSNLQLDLWMYVEDGGTSHHPPLGPYIPKLEAIRPIQNTANHSVALNIYLSRKSLNITYIMGNITLKTQFDDTFWVDYNMASRSSMGGWKDNAYFLKCFNACSTARSLMGNMWNSLTKAFNATNKCPVPAGTYISSGMNIYDVGDNNFPKTFFYGRYKVTVKVLNKNNDYVGGFISFMNILRPWETDT</sequence>
<evidence type="ECO:0000313" key="2">
    <source>
        <dbReference type="EMBL" id="VVC35869.1"/>
    </source>
</evidence>
<dbReference type="OrthoDB" id="6611940at2759"/>
<dbReference type="EMBL" id="CABPRJ010001428">
    <property type="protein sequence ID" value="VVC35869.1"/>
    <property type="molecule type" value="Genomic_DNA"/>
</dbReference>
<dbReference type="Pfam" id="PF06477">
    <property type="entry name" value="DUF1091"/>
    <property type="match status" value="1"/>
</dbReference>
<name>A0A5E4MWF2_9HEMI</name>
<gene>
    <name evidence="2" type="ORF">CINCED_3A012697</name>
</gene>
<evidence type="ECO:0000256" key="1">
    <source>
        <dbReference type="ARBA" id="ARBA00022729"/>
    </source>
</evidence>
<keyword evidence="1" id="KW-0732">Signal</keyword>
<keyword evidence="3" id="KW-1185">Reference proteome</keyword>
<protein>
    <recommendedName>
        <fullName evidence="4">MD-2-related lipid-recognition domain-containing protein</fullName>
    </recommendedName>
</protein>
<proteinExistence type="predicted"/>
<organism evidence="2 3">
    <name type="scientific">Cinara cedri</name>
    <dbReference type="NCBI Taxonomy" id="506608"/>
    <lineage>
        <taxon>Eukaryota</taxon>
        <taxon>Metazoa</taxon>
        <taxon>Ecdysozoa</taxon>
        <taxon>Arthropoda</taxon>
        <taxon>Hexapoda</taxon>
        <taxon>Insecta</taxon>
        <taxon>Pterygota</taxon>
        <taxon>Neoptera</taxon>
        <taxon>Paraneoptera</taxon>
        <taxon>Hemiptera</taxon>
        <taxon>Sternorrhyncha</taxon>
        <taxon>Aphidomorpha</taxon>
        <taxon>Aphidoidea</taxon>
        <taxon>Aphididae</taxon>
        <taxon>Lachninae</taxon>
        <taxon>Cinara</taxon>
    </lineage>
</organism>